<organism evidence="1">
    <name type="scientific">Castor canadensis</name>
    <name type="common">American beaver</name>
    <dbReference type="NCBI Taxonomy" id="51338"/>
    <lineage>
        <taxon>Eukaryota</taxon>
        <taxon>Metazoa</taxon>
        <taxon>Chordata</taxon>
        <taxon>Craniata</taxon>
        <taxon>Vertebrata</taxon>
        <taxon>Euteleostomi</taxon>
        <taxon>Mammalia</taxon>
        <taxon>Eutheria</taxon>
        <taxon>Euarchontoglires</taxon>
        <taxon>Glires</taxon>
        <taxon>Rodentia</taxon>
        <taxon>Castorimorpha</taxon>
        <taxon>Castoridae</taxon>
        <taxon>Castor</taxon>
    </lineage>
</organism>
<dbReference type="RefSeq" id="XP_020017421.1">
    <property type="nucleotide sequence ID" value="XM_020161832.1"/>
</dbReference>
<proteinExistence type="predicted"/>
<name>A0A8B7UCZ1_CASCN</name>
<gene>
    <name evidence="1" type="primary">LOC109685122</name>
</gene>
<dbReference type="KEGG" id="ccan:109685122"/>
<dbReference type="AlphaFoldDB" id="A0A8B7UCZ1"/>
<protein>
    <submittedName>
        <fullName evidence="1">Uncharacterized protein LOC109685122</fullName>
    </submittedName>
</protein>
<accession>A0A8B7UCZ1</accession>
<sequence>MQAERCGAPPGGYERPRRVCCGTGHSLEDGVGLGTRQLAPSSAIRALPGDPRGWGGGLQKWAWKASGSGNQAASPSLHPSLCACRRSRVQCGVPPSSSAAVHHPTLGLPAHISGWRVCIAKPKVPAPESPDPVTLPEGGDLGTGTRLVPILSACSSSWAFRTTGVEGIVQAPPRCCLFHFSGESYAEQYLTRPQELKHTEVATILTQQNSTNSRLTHSIRKLTAAVISNRWTRTSAPGSTPHNNSNSVCTTLTVYRAVSHLLPHFS</sequence>
<evidence type="ECO:0000313" key="1">
    <source>
        <dbReference type="RefSeq" id="XP_020017421.1"/>
    </source>
</evidence>
<reference evidence="1" key="1">
    <citation type="submission" date="2025-08" db="UniProtKB">
        <authorList>
            <consortium name="RefSeq"/>
        </authorList>
    </citation>
    <scope>IDENTIFICATION</scope>
    <source>
        <tissue evidence="1">Leukocyte</tissue>
    </source>
</reference>